<dbReference type="Gene3D" id="3.90.320.10">
    <property type="match status" value="1"/>
</dbReference>
<proteinExistence type="predicted"/>
<accession>A0A6L2R4T6</accession>
<sequence length="954" mass="107574">MSGAPFLIFPWQRPFLPDLKNVLEAVSDNAPALLIVPNKRPARYVARLYAQEGKPPPSMMTIAETAAVWCCHARPPLRAAGELDRAALLHACVRDLAKEDALLSARFAGKSLSDFLPWGLRLAALLEECFIQRVQAADMAHVEVAAPAAALLGALGRLHSRYLNALSEHGWTTPGLDYAVACQTETLPPLLQPLPDRPVFIAGFFLLTKTQDCLLRRLWQAGAHICLHTDPLLATQQGHWACAEHSVWLHRWKAQVKEAVPGADYDSRPRIFFFSGYDCHSQLQELRALLLSEADVCASTALVLPDSGLLMPALHHIPDKNINISMGYPFSRTSVNRLLEILFRLQTTATEDGRYYWRTFLQCLRHPYLNMLKTGGACLREALQPLQGKVGRCFVDLDALTDGYLETISPPLRSLLADALQVLVRDLARVKTTLQMGDWLLAFCHFLITYGGDLWSQFPLDAEALNRLQYTVAPVLRESSLSEEFPMTVLHEITRQTVRRERIPFEAEPLTGLQVLGPLETRLLHFDRVIFLDATDDKLPGNPPQDPLLPNPLRRVLGLPDARSRELAFAHTLYRLCAGANEVHFFWQEGVNRSAFTDGKKTRSRFIEQLIWEEEQRDKALLKPDDMRFKTASCTVRAQQSTPKSLQRSYALDTTLHVLLRKPLSATLLDVYLRCPLRFAWQYLCRLDPLKEPNEGDDPVAVGNCLHKTLHALYMPYIGKEVCRGDISRKILNKCFAHTVKQENLRHFLPADSYLMLLTAVPLRLEQYLNRQPERTTILCLEHSLSLPLLLAGQTYSFKGIMDRLDLRDKRLHVMDYKTGFINKSDATLWSDSDFFEKIRTACGKDARISPVPLFEALRERLSSLQLPCYLAMLGGLPETHNAPPGNAAFVNLRDTGAEMPLFGDLEDDERQRALEYCELALALTVEHMKTAKQFAAAPDRHCTWCPYAALCGT</sequence>
<dbReference type="Pfam" id="PF12705">
    <property type="entry name" value="PDDEXK_1"/>
    <property type="match status" value="1"/>
</dbReference>
<reference evidence="2 3" key="1">
    <citation type="journal article" date="2020" name="ISME J.">
        <title>Parallel Reductive Genome Evolution in Desulfovibrio Ectosymbionts Independently Acquired by Trichonympha Protists in the Termite Gut.</title>
        <authorList>
            <person name="Takeuchi M."/>
            <person name="Kuwahara H."/>
            <person name="Murakami T."/>
            <person name="Takahashi K."/>
            <person name="Kajitani R."/>
            <person name="Toyoda A."/>
            <person name="Itoh T."/>
            <person name="Ohkuma M."/>
            <person name="Hongoh Y."/>
        </authorList>
    </citation>
    <scope>NUCLEOTIDE SEQUENCE [LARGE SCALE GENOMIC DNA]</scope>
    <source>
        <strain evidence="2">ZnDsv-02</strain>
    </source>
</reference>
<name>A0A6L2R4T6_9BACT</name>
<dbReference type="InterPro" id="IPR038726">
    <property type="entry name" value="PDDEXK_AddAB-type"/>
</dbReference>
<organism evidence="2 3">
    <name type="scientific">Candidatus Desulfovibrio kirbyi</name>
    <dbReference type="NCBI Taxonomy" id="2696086"/>
    <lineage>
        <taxon>Bacteria</taxon>
        <taxon>Pseudomonadati</taxon>
        <taxon>Thermodesulfobacteriota</taxon>
        <taxon>Desulfovibrionia</taxon>
        <taxon>Desulfovibrionales</taxon>
        <taxon>Desulfovibrionaceae</taxon>
        <taxon>Desulfovibrio</taxon>
    </lineage>
</organism>
<evidence type="ECO:0000259" key="1">
    <source>
        <dbReference type="Pfam" id="PF12705"/>
    </source>
</evidence>
<protein>
    <submittedName>
        <fullName evidence="2">AddB-like putative DNA repair protein</fullName>
    </submittedName>
</protein>
<evidence type="ECO:0000313" key="3">
    <source>
        <dbReference type="Proteomes" id="UP000505077"/>
    </source>
</evidence>
<dbReference type="InterPro" id="IPR027417">
    <property type="entry name" value="P-loop_NTPase"/>
</dbReference>
<feature type="domain" description="PD-(D/E)XK endonuclease-like" evidence="1">
    <location>
        <begin position="664"/>
        <end position="952"/>
    </location>
</feature>
<evidence type="ECO:0000313" key="2">
    <source>
        <dbReference type="EMBL" id="GFH62596.1"/>
    </source>
</evidence>
<comment type="caution">
    <text evidence="2">The sequence shown here is derived from an EMBL/GenBank/DDBJ whole genome shotgun (WGS) entry which is preliminary data.</text>
</comment>
<dbReference type="AlphaFoldDB" id="A0A6L2R4T6"/>
<dbReference type="SUPFAM" id="SSF52540">
    <property type="entry name" value="P-loop containing nucleoside triphosphate hydrolases"/>
    <property type="match status" value="1"/>
</dbReference>
<dbReference type="InterPro" id="IPR011604">
    <property type="entry name" value="PDDEXK-like_dom_sf"/>
</dbReference>
<dbReference type="Proteomes" id="UP000505077">
    <property type="component" value="Unassembled WGS sequence"/>
</dbReference>
<dbReference type="EMBL" id="BLLL01000003">
    <property type="protein sequence ID" value="GFH62596.1"/>
    <property type="molecule type" value="Genomic_DNA"/>
</dbReference>
<gene>
    <name evidence="2" type="ORF">ZNDK_0367</name>
</gene>